<accession>A0A399SZI1</accession>
<dbReference type="PANTHER" id="PTHR18964:SF149">
    <property type="entry name" value="BIFUNCTIONAL UDP-N-ACETYLGLUCOSAMINE 2-EPIMERASE_N-ACETYLMANNOSAMINE KINASE"/>
    <property type="match status" value="1"/>
</dbReference>
<reference evidence="2 3" key="1">
    <citation type="submission" date="2018-08" db="EMBL/GenBank/DDBJ databases">
        <title>Pallidiluteibacterium maritimus gen. nov., sp. nov., isolated from coastal sediment.</title>
        <authorList>
            <person name="Zhou L.Y."/>
        </authorList>
    </citation>
    <scope>NUCLEOTIDE SEQUENCE [LARGE SCALE GENOMIC DNA]</scope>
    <source>
        <strain evidence="2 3">XSD2</strain>
    </source>
</reference>
<comment type="similarity">
    <text evidence="1">Belongs to the ROK (NagC/XylR) family.</text>
</comment>
<evidence type="ECO:0000313" key="3">
    <source>
        <dbReference type="Proteomes" id="UP000265926"/>
    </source>
</evidence>
<dbReference type="Proteomes" id="UP000265926">
    <property type="component" value="Unassembled WGS sequence"/>
</dbReference>
<organism evidence="2 3">
    <name type="scientific">Maribellus luteus</name>
    <dbReference type="NCBI Taxonomy" id="2305463"/>
    <lineage>
        <taxon>Bacteria</taxon>
        <taxon>Pseudomonadati</taxon>
        <taxon>Bacteroidota</taxon>
        <taxon>Bacteroidia</taxon>
        <taxon>Marinilabiliales</taxon>
        <taxon>Prolixibacteraceae</taxon>
        <taxon>Maribellus</taxon>
    </lineage>
</organism>
<dbReference type="Pfam" id="PF00480">
    <property type="entry name" value="ROK"/>
    <property type="match status" value="1"/>
</dbReference>
<name>A0A399SZI1_9BACT</name>
<sequence length="313" mass="33807">MIKKNLAIGIDVGGSHVSCAAFNLNEKKYLPGTFAESELDNHGPADEIIAVWSKTIACSIEAVGLENLSGIGFAMPGPFNYEKGIPLFTGENNKYENIYGIDVPAALRKSLNLPGDFPIRFINDATAFAIGEDWAGKAQGSKRSLSITLGTGFGSAFLKDNLPVTSGDDVPEQGCIWHLPFKDGIADDYFSTRGLVGRYQQKTGKSVKGVKEIAISAPTEEVARELFNDFGSQLVNLLQPWLERFQVEVLVIGGNIANAYDWFQPALTAALKDNNCAVRVEISSLKETAAIIGSAVLADHSFYARVEPLLAEM</sequence>
<dbReference type="Gene3D" id="3.30.420.40">
    <property type="match status" value="2"/>
</dbReference>
<dbReference type="CDD" id="cd23763">
    <property type="entry name" value="ASKHA_ATPase_ROK"/>
    <property type="match status" value="1"/>
</dbReference>
<dbReference type="RefSeq" id="WP_119437343.1">
    <property type="nucleotide sequence ID" value="NZ_QWGR01000003.1"/>
</dbReference>
<evidence type="ECO:0000256" key="1">
    <source>
        <dbReference type="ARBA" id="ARBA00006479"/>
    </source>
</evidence>
<keyword evidence="3" id="KW-1185">Reference proteome</keyword>
<gene>
    <name evidence="2" type="ORF">D1614_07910</name>
</gene>
<dbReference type="EMBL" id="QWGR01000003">
    <property type="protein sequence ID" value="RIJ49456.1"/>
    <property type="molecule type" value="Genomic_DNA"/>
</dbReference>
<dbReference type="OrthoDB" id="9808275at2"/>
<evidence type="ECO:0000313" key="2">
    <source>
        <dbReference type="EMBL" id="RIJ49456.1"/>
    </source>
</evidence>
<dbReference type="PANTHER" id="PTHR18964">
    <property type="entry name" value="ROK (REPRESSOR, ORF, KINASE) FAMILY"/>
    <property type="match status" value="1"/>
</dbReference>
<dbReference type="AlphaFoldDB" id="A0A399SZI1"/>
<protein>
    <submittedName>
        <fullName evidence="2">ROK family protein</fullName>
    </submittedName>
</protein>
<dbReference type="InterPro" id="IPR000600">
    <property type="entry name" value="ROK"/>
</dbReference>
<dbReference type="InterPro" id="IPR043129">
    <property type="entry name" value="ATPase_NBD"/>
</dbReference>
<proteinExistence type="inferred from homology"/>
<dbReference type="SUPFAM" id="SSF53067">
    <property type="entry name" value="Actin-like ATPase domain"/>
    <property type="match status" value="1"/>
</dbReference>
<comment type="caution">
    <text evidence="2">The sequence shown here is derived from an EMBL/GenBank/DDBJ whole genome shotgun (WGS) entry which is preliminary data.</text>
</comment>